<keyword evidence="2" id="KW-1185">Reference proteome</keyword>
<protein>
    <submittedName>
        <fullName evidence="1">Uncharacterized protein</fullName>
    </submittedName>
</protein>
<dbReference type="AlphaFoldDB" id="A0AAD9LHB6"/>
<gene>
    <name evidence="1" type="ORF">P3T76_010342</name>
</gene>
<organism evidence="1 2">
    <name type="scientific">Phytophthora citrophthora</name>
    <dbReference type="NCBI Taxonomy" id="4793"/>
    <lineage>
        <taxon>Eukaryota</taxon>
        <taxon>Sar</taxon>
        <taxon>Stramenopiles</taxon>
        <taxon>Oomycota</taxon>
        <taxon>Peronosporomycetes</taxon>
        <taxon>Peronosporales</taxon>
        <taxon>Peronosporaceae</taxon>
        <taxon>Phytophthora</taxon>
    </lineage>
</organism>
<proteinExistence type="predicted"/>
<dbReference type="Proteomes" id="UP001259832">
    <property type="component" value="Unassembled WGS sequence"/>
</dbReference>
<sequence>MALKDLRNKNKKSFEHIEDVLRLDPDGMALKMREMDMIDLTLLEKYTKYYVKKHPTWVSNLE</sequence>
<reference evidence="1" key="1">
    <citation type="submission" date="2023-08" db="EMBL/GenBank/DDBJ databases">
        <title>Reference Genome Resource for the Citrus Pathogen Phytophthora citrophthora.</title>
        <authorList>
            <person name="Moller H."/>
            <person name="Coetzee B."/>
            <person name="Rose L.J."/>
            <person name="Van Niekerk J.M."/>
        </authorList>
    </citation>
    <scope>NUCLEOTIDE SEQUENCE</scope>
    <source>
        <strain evidence="1">STE-U-9442</strain>
    </source>
</reference>
<name>A0AAD9LHB6_9STRA</name>
<accession>A0AAD9LHB6</accession>
<comment type="caution">
    <text evidence="1">The sequence shown here is derived from an EMBL/GenBank/DDBJ whole genome shotgun (WGS) entry which is preliminary data.</text>
</comment>
<evidence type="ECO:0000313" key="2">
    <source>
        <dbReference type="Proteomes" id="UP001259832"/>
    </source>
</evidence>
<evidence type="ECO:0000313" key="1">
    <source>
        <dbReference type="EMBL" id="KAK1935647.1"/>
    </source>
</evidence>
<dbReference type="EMBL" id="JASMQC010000022">
    <property type="protein sequence ID" value="KAK1935647.1"/>
    <property type="molecule type" value="Genomic_DNA"/>
</dbReference>